<dbReference type="OrthoDB" id="4187154at2759"/>
<dbReference type="EMBL" id="NIVC01001914">
    <property type="protein sequence ID" value="PAA62634.1"/>
    <property type="molecule type" value="Genomic_DNA"/>
</dbReference>
<dbReference type="SUPFAM" id="SSF46689">
    <property type="entry name" value="Homeodomain-like"/>
    <property type="match status" value="1"/>
</dbReference>
<feature type="DNA-binding region" description="Homeobox" evidence="4">
    <location>
        <begin position="431"/>
        <end position="493"/>
    </location>
</feature>
<feature type="compositionally biased region" description="Low complexity" evidence="5">
    <location>
        <begin position="218"/>
        <end position="232"/>
    </location>
</feature>
<feature type="compositionally biased region" description="Basic residues" evidence="5">
    <location>
        <begin position="378"/>
        <end position="387"/>
    </location>
</feature>
<dbReference type="PROSITE" id="PS50071">
    <property type="entry name" value="HOMEOBOX_2"/>
    <property type="match status" value="1"/>
</dbReference>
<feature type="compositionally biased region" description="Low complexity" evidence="5">
    <location>
        <begin position="361"/>
        <end position="373"/>
    </location>
</feature>
<dbReference type="Gene3D" id="1.10.10.60">
    <property type="entry name" value="Homeodomain-like"/>
    <property type="match status" value="1"/>
</dbReference>
<comment type="caution">
    <text evidence="7">The sequence shown here is derived from an EMBL/GenBank/DDBJ whole genome shotgun (WGS) entry which is preliminary data.</text>
</comment>
<keyword evidence="1 4" id="KW-0238">DNA-binding</keyword>
<evidence type="ECO:0000256" key="2">
    <source>
        <dbReference type="ARBA" id="ARBA00023155"/>
    </source>
</evidence>
<evidence type="ECO:0000313" key="8">
    <source>
        <dbReference type="Proteomes" id="UP000215902"/>
    </source>
</evidence>
<dbReference type="InterPro" id="IPR001356">
    <property type="entry name" value="HD"/>
</dbReference>
<dbReference type="CDD" id="cd00086">
    <property type="entry name" value="homeodomain"/>
    <property type="match status" value="1"/>
</dbReference>
<keyword evidence="3 4" id="KW-0539">Nucleus</keyword>
<name>A0A267ENS5_9PLAT</name>
<feature type="region of interest" description="Disordered" evidence="5">
    <location>
        <begin position="207"/>
        <end position="232"/>
    </location>
</feature>
<dbReference type="Pfam" id="PF05920">
    <property type="entry name" value="Homeobox_KN"/>
    <property type="match status" value="1"/>
</dbReference>
<feature type="domain" description="Homeobox" evidence="6">
    <location>
        <begin position="429"/>
        <end position="492"/>
    </location>
</feature>
<dbReference type="SMART" id="SM00355">
    <property type="entry name" value="ZnF_C2H2"/>
    <property type="match status" value="2"/>
</dbReference>
<dbReference type="PROSITE" id="PS00027">
    <property type="entry name" value="HOMEOBOX_1"/>
    <property type="match status" value="1"/>
</dbReference>
<dbReference type="STRING" id="282301.A0A267ENS5"/>
<protein>
    <recommendedName>
        <fullName evidence="6">Homeobox domain-containing protein</fullName>
    </recommendedName>
</protein>
<feature type="region of interest" description="Disordered" evidence="5">
    <location>
        <begin position="361"/>
        <end position="441"/>
    </location>
</feature>
<dbReference type="GO" id="GO:0000981">
    <property type="term" value="F:DNA-binding transcription factor activity, RNA polymerase II-specific"/>
    <property type="evidence" value="ECO:0007669"/>
    <property type="project" value="InterPro"/>
</dbReference>
<evidence type="ECO:0000259" key="6">
    <source>
        <dbReference type="PROSITE" id="PS50071"/>
    </source>
</evidence>
<reference evidence="7 8" key="1">
    <citation type="submission" date="2017-06" db="EMBL/GenBank/DDBJ databases">
        <title>A platform for efficient transgenesis in Macrostomum lignano, a flatworm model organism for stem cell research.</title>
        <authorList>
            <person name="Berezikov E."/>
        </authorList>
    </citation>
    <scope>NUCLEOTIDE SEQUENCE [LARGE SCALE GENOMIC DNA]</scope>
    <source>
        <strain evidence="7">DV1</strain>
        <tissue evidence="7">Whole organism</tissue>
    </source>
</reference>
<evidence type="ECO:0000256" key="3">
    <source>
        <dbReference type="ARBA" id="ARBA00023242"/>
    </source>
</evidence>
<dbReference type="GO" id="GO:0003677">
    <property type="term" value="F:DNA binding"/>
    <property type="evidence" value="ECO:0007669"/>
    <property type="project" value="UniProtKB-UniRule"/>
</dbReference>
<dbReference type="AlphaFoldDB" id="A0A267ENS5"/>
<proteinExistence type="predicted"/>
<keyword evidence="2 4" id="KW-0371">Homeobox</keyword>
<dbReference type="Proteomes" id="UP000215902">
    <property type="component" value="Unassembled WGS sequence"/>
</dbReference>
<sequence length="552" mass="60059">MTVDSEPNNNSSKLLPSSPKPLIHVLCCPSCPYMCLQESVLIDHVTGAHPEPPSADAGAESVNQLKLYRCKLCDSVSTQKCLMLEHAAVFHGAQSRQQEDDLLVVRDLKLPGNYGAPAGQEQKMQDSALKQQASPSIATGSRKRKLTVPEKLPTDPSQGPESQPAVRAEADTTAQPLPSLEFHPRNGVAENLNLIRSSSQQQQLVVRQANKSNRQQHQKFLPQQQQNLLQSPSQRTDTTVLAIGNYPATGTTALAISSGLYLPFKLWEAARLTQQQQQQQHLHHQLLTSAAAVTAVTGAPLHSLSFNGATAMQLGAATPAALQLPVTAVEPKQQPQSKEDFASSVLDLSVKEAKLLASLQQQQQQQSAAASSSNSKRSAGRIRRQNRQRAGGARGARGRSHQSSPSLKDPTLDTATVDSEQQRADSPQSQGKTQRQNFTPTQNRQLLKWFCEHSDKPYPTGEDTKALSALTGLNYAQVKKWFANKRMRSKSTVALTVADGEVDDAASDGVELVIPVPAQPDWEEEAQMRELSDDGNQLQDCEQHLLEESSTA</sequence>
<evidence type="ECO:0000256" key="1">
    <source>
        <dbReference type="ARBA" id="ARBA00023125"/>
    </source>
</evidence>
<keyword evidence="8" id="KW-1185">Reference proteome</keyword>
<dbReference type="InterPro" id="IPR017970">
    <property type="entry name" value="Homeobox_CS"/>
</dbReference>
<dbReference type="InterPro" id="IPR050224">
    <property type="entry name" value="TALE_homeobox"/>
</dbReference>
<dbReference type="PANTHER" id="PTHR11850">
    <property type="entry name" value="HOMEOBOX PROTEIN TRANSCRIPTION FACTORS"/>
    <property type="match status" value="1"/>
</dbReference>
<organism evidence="7 8">
    <name type="scientific">Macrostomum lignano</name>
    <dbReference type="NCBI Taxonomy" id="282301"/>
    <lineage>
        <taxon>Eukaryota</taxon>
        <taxon>Metazoa</taxon>
        <taxon>Spiralia</taxon>
        <taxon>Lophotrochozoa</taxon>
        <taxon>Platyhelminthes</taxon>
        <taxon>Rhabditophora</taxon>
        <taxon>Macrostomorpha</taxon>
        <taxon>Macrostomida</taxon>
        <taxon>Macrostomidae</taxon>
        <taxon>Macrostomum</taxon>
    </lineage>
</organism>
<evidence type="ECO:0000256" key="4">
    <source>
        <dbReference type="PROSITE-ProRule" id="PRU00108"/>
    </source>
</evidence>
<gene>
    <name evidence="7" type="ORF">BOX15_Mlig003697g1</name>
</gene>
<dbReference type="InterPro" id="IPR009057">
    <property type="entry name" value="Homeodomain-like_sf"/>
</dbReference>
<comment type="subcellular location">
    <subcellularLocation>
        <location evidence="4">Nucleus</location>
    </subcellularLocation>
</comment>
<dbReference type="InterPro" id="IPR013087">
    <property type="entry name" value="Znf_C2H2_type"/>
</dbReference>
<evidence type="ECO:0000256" key="5">
    <source>
        <dbReference type="SAM" id="MobiDB-lite"/>
    </source>
</evidence>
<dbReference type="SMART" id="SM00389">
    <property type="entry name" value="HOX"/>
    <property type="match status" value="1"/>
</dbReference>
<feature type="region of interest" description="Disordered" evidence="5">
    <location>
        <begin position="114"/>
        <end position="171"/>
    </location>
</feature>
<evidence type="ECO:0000313" key="7">
    <source>
        <dbReference type="EMBL" id="PAA62634.1"/>
    </source>
</evidence>
<feature type="compositionally biased region" description="Polar residues" evidence="5">
    <location>
        <begin position="128"/>
        <end position="139"/>
    </location>
</feature>
<dbReference type="InterPro" id="IPR008422">
    <property type="entry name" value="KN_HD"/>
</dbReference>
<dbReference type="Gene3D" id="3.30.160.60">
    <property type="entry name" value="Classic Zinc Finger"/>
    <property type="match status" value="1"/>
</dbReference>
<dbReference type="GO" id="GO:0005634">
    <property type="term" value="C:nucleus"/>
    <property type="evidence" value="ECO:0007669"/>
    <property type="project" value="UniProtKB-SubCell"/>
</dbReference>
<accession>A0A267ENS5</accession>
<feature type="compositionally biased region" description="Polar residues" evidence="5">
    <location>
        <begin position="413"/>
        <end position="441"/>
    </location>
</feature>